<dbReference type="PANTHER" id="PTHR41237:SF1">
    <property type="entry name" value="SMALL RIBOSOMAL SUBUNIT PROTEIN BS21M"/>
    <property type="match status" value="1"/>
</dbReference>
<evidence type="ECO:0000256" key="2">
    <source>
        <dbReference type="ARBA" id="ARBA00022980"/>
    </source>
</evidence>
<feature type="compositionally biased region" description="Low complexity" evidence="4">
    <location>
        <begin position="48"/>
        <end position="60"/>
    </location>
</feature>
<organism evidence="5 6">
    <name type="scientific">Sporothrix stenoceras</name>
    <dbReference type="NCBI Taxonomy" id="5173"/>
    <lineage>
        <taxon>Eukaryota</taxon>
        <taxon>Fungi</taxon>
        <taxon>Dikarya</taxon>
        <taxon>Ascomycota</taxon>
        <taxon>Pezizomycotina</taxon>
        <taxon>Sordariomycetes</taxon>
        <taxon>Sordariomycetidae</taxon>
        <taxon>Ophiostomatales</taxon>
        <taxon>Ophiostomataceae</taxon>
        <taxon>Sporothrix</taxon>
    </lineage>
</organism>
<protein>
    <submittedName>
        <fullName evidence="5">Uncharacterized protein</fullName>
    </submittedName>
</protein>
<evidence type="ECO:0000313" key="6">
    <source>
        <dbReference type="Proteomes" id="UP001583186"/>
    </source>
</evidence>
<comment type="caution">
    <text evidence="5">The sequence shown here is derived from an EMBL/GenBank/DDBJ whole genome shotgun (WGS) entry which is preliminary data.</text>
</comment>
<evidence type="ECO:0000256" key="4">
    <source>
        <dbReference type="SAM" id="MobiDB-lite"/>
    </source>
</evidence>
<comment type="similarity">
    <text evidence="1">Belongs to the bacterial ribosomal protein bS21 family.</text>
</comment>
<evidence type="ECO:0000256" key="1">
    <source>
        <dbReference type="ARBA" id="ARBA00006640"/>
    </source>
</evidence>
<dbReference type="InterPro" id="IPR052837">
    <property type="entry name" value="Mitoribosomal_bS21"/>
</dbReference>
<feature type="region of interest" description="Disordered" evidence="4">
    <location>
        <begin position="48"/>
        <end position="114"/>
    </location>
</feature>
<keyword evidence="6" id="KW-1185">Reference proteome</keyword>
<dbReference type="Pfam" id="PF01165">
    <property type="entry name" value="Ribosomal_S21"/>
    <property type="match status" value="1"/>
</dbReference>
<gene>
    <name evidence="5" type="ORF">Sste5346_005293</name>
</gene>
<name>A0ABR3Z5Y2_9PEZI</name>
<dbReference type="Proteomes" id="UP001583186">
    <property type="component" value="Unassembled WGS sequence"/>
</dbReference>
<proteinExistence type="inferred from homology"/>
<dbReference type="EMBL" id="JAWCUI010000027">
    <property type="protein sequence ID" value="KAL1895485.1"/>
    <property type="molecule type" value="Genomic_DNA"/>
</dbReference>
<dbReference type="PANTHER" id="PTHR41237">
    <property type="entry name" value="37S RIBOSOMAL PROTEIN MRP21, MITOCHONDRIAL"/>
    <property type="match status" value="1"/>
</dbReference>
<dbReference type="InterPro" id="IPR001911">
    <property type="entry name" value="Ribosomal_bS21"/>
</dbReference>
<keyword evidence="2" id="KW-0689">Ribosomal protein</keyword>
<evidence type="ECO:0000313" key="5">
    <source>
        <dbReference type="EMBL" id="KAL1895485.1"/>
    </source>
</evidence>
<sequence length="248" mass="26310">MSTAAVTFTMHLPQFARTALSTSAMTPTTTTTLARMFGARTPSTPFLTSFSRSFSTTPARLDPPRQTGQSWPPARGAAAPTDAASSSETSSSSAAAAASASDSNPLKDMYSSDSPAQWATWSSNDFQTRNNLGGLNGIGAGVGGSGADSGLAATSSRSSVNGGTRIFLGPRTGRTVHVGGRIDASQAFALVGVMCYRNNVSGDFQKQKWHERPGLRRKRVRVQSRAAVYKRNKRATVERVQKLVRMGW</sequence>
<evidence type="ECO:0000256" key="3">
    <source>
        <dbReference type="ARBA" id="ARBA00023274"/>
    </source>
</evidence>
<keyword evidence="3" id="KW-0687">Ribonucleoprotein</keyword>
<feature type="compositionally biased region" description="Low complexity" evidence="4">
    <location>
        <begin position="77"/>
        <end position="103"/>
    </location>
</feature>
<reference evidence="5 6" key="1">
    <citation type="journal article" date="2024" name="IMA Fungus">
        <title>IMA Genome - F19 : A genome assembly and annotation guide to empower mycologists, including annotated draft genome sequences of Ceratocystis pirilliformis, Diaporthe australafricana, Fusarium ophioides, Paecilomyces lecythidis, and Sporothrix stenoceras.</title>
        <authorList>
            <person name="Aylward J."/>
            <person name="Wilson A.M."/>
            <person name="Visagie C.M."/>
            <person name="Spraker J."/>
            <person name="Barnes I."/>
            <person name="Buitendag C."/>
            <person name="Ceriani C."/>
            <person name="Del Mar Angel L."/>
            <person name="du Plessis D."/>
            <person name="Fuchs T."/>
            <person name="Gasser K."/>
            <person name="Kramer D."/>
            <person name="Li W."/>
            <person name="Munsamy K."/>
            <person name="Piso A."/>
            <person name="Price J.L."/>
            <person name="Sonnekus B."/>
            <person name="Thomas C."/>
            <person name="van der Nest A."/>
            <person name="van Dijk A."/>
            <person name="van Heerden A."/>
            <person name="van Vuuren N."/>
            <person name="Yilmaz N."/>
            <person name="Duong T.A."/>
            <person name="van der Merwe N.A."/>
            <person name="Wingfield M.J."/>
            <person name="Wingfield B.D."/>
        </authorList>
    </citation>
    <scope>NUCLEOTIDE SEQUENCE [LARGE SCALE GENOMIC DNA]</scope>
    <source>
        <strain evidence="5 6">CMW 5346</strain>
    </source>
</reference>
<accession>A0ABR3Z5Y2</accession>